<dbReference type="Pfam" id="PF15601">
    <property type="entry name" value="Imm70"/>
    <property type="match status" value="1"/>
</dbReference>
<organism evidence="1 2">
    <name type="scientific">Pedobacter westerhofensis</name>
    <dbReference type="NCBI Taxonomy" id="425512"/>
    <lineage>
        <taxon>Bacteria</taxon>
        <taxon>Pseudomonadati</taxon>
        <taxon>Bacteroidota</taxon>
        <taxon>Sphingobacteriia</taxon>
        <taxon>Sphingobacteriales</taxon>
        <taxon>Sphingobacteriaceae</taxon>
        <taxon>Pedobacter</taxon>
    </lineage>
</organism>
<dbReference type="EMBL" id="FXTN01000001">
    <property type="protein sequence ID" value="SMO33769.1"/>
    <property type="molecule type" value="Genomic_DNA"/>
</dbReference>
<sequence length="138" mass="15483">MAVGFFVDPVFYKVGTGDFLNSFFSTIFIRLENSSWGSKYPLIMNHLYSGLLESEEALNAKAELSSIKKNLEALSPADIIWDFEDLTSRPPWGDEISDDIKDLAHYFITSDGENLLDVLEKAIDTSLEIVEAVQIKSI</sequence>
<reference evidence="1 2" key="1">
    <citation type="submission" date="2017-05" db="EMBL/GenBank/DDBJ databases">
        <authorList>
            <person name="Varghese N."/>
            <person name="Submissions S."/>
        </authorList>
    </citation>
    <scope>NUCLEOTIDE SEQUENCE [LARGE SCALE GENOMIC DNA]</scope>
    <source>
        <strain evidence="1 2">DSM 19036</strain>
    </source>
</reference>
<keyword evidence="2" id="KW-1185">Reference proteome</keyword>
<protein>
    <submittedName>
        <fullName evidence="1">Immunity protein 70</fullName>
    </submittedName>
</protein>
<proteinExistence type="predicted"/>
<dbReference type="InterPro" id="IPR028185">
    <property type="entry name" value="Imm70"/>
</dbReference>
<accession>A0A521AG33</accession>
<name>A0A521AG33_9SPHI</name>
<dbReference type="OrthoDB" id="5120820at2"/>
<dbReference type="RefSeq" id="WP_142526276.1">
    <property type="nucleotide sequence ID" value="NZ_CBCSJO010000002.1"/>
</dbReference>
<dbReference type="AlphaFoldDB" id="A0A521AG33"/>
<dbReference type="Proteomes" id="UP000320300">
    <property type="component" value="Unassembled WGS sequence"/>
</dbReference>
<evidence type="ECO:0000313" key="1">
    <source>
        <dbReference type="EMBL" id="SMO33769.1"/>
    </source>
</evidence>
<evidence type="ECO:0000313" key="2">
    <source>
        <dbReference type="Proteomes" id="UP000320300"/>
    </source>
</evidence>
<gene>
    <name evidence="1" type="ORF">SAMN06265348_101155</name>
</gene>